<dbReference type="Pfam" id="PF12172">
    <property type="entry name" value="zf-ChsH2"/>
    <property type="match status" value="1"/>
</dbReference>
<keyword evidence="4" id="KW-1185">Reference proteome</keyword>
<dbReference type="PANTHER" id="PTHR34075:SF5">
    <property type="entry name" value="BLR3430 PROTEIN"/>
    <property type="match status" value="1"/>
</dbReference>
<protein>
    <submittedName>
        <fullName evidence="3">Zn-ribbon domain-containing OB-fold protein</fullName>
    </submittedName>
</protein>
<dbReference type="InterPro" id="IPR052513">
    <property type="entry name" value="Thioester_dehydratase-like"/>
</dbReference>
<accession>A0ABW2TC82</accession>
<organism evidence="3 4">
    <name type="scientific">Streptosporangium amethystogenes subsp. fukuiense</name>
    <dbReference type="NCBI Taxonomy" id="698418"/>
    <lineage>
        <taxon>Bacteria</taxon>
        <taxon>Bacillati</taxon>
        <taxon>Actinomycetota</taxon>
        <taxon>Actinomycetes</taxon>
        <taxon>Streptosporangiales</taxon>
        <taxon>Streptosporangiaceae</taxon>
        <taxon>Streptosporangium</taxon>
    </lineage>
</organism>
<name>A0ABW2TC82_9ACTN</name>
<feature type="domain" description="ChsH2 C-terminal OB-fold" evidence="1">
    <location>
        <begin position="52"/>
        <end position="118"/>
    </location>
</feature>
<evidence type="ECO:0000313" key="3">
    <source>
        <dbReference type="EMBL" id="MFC7605349.1"/>
    </source>
</evidence>
<dbReference type="InterPro" id="IPR012340">
    <property type="entry name" value="NA-bd_OB-fold"/>
</dbReference>
<comment type="caution">
    <text evidence="3">The sequence shown here is derived from an EMBL/GenBank/DDBJ whole genome shotgun (WGS) entry which is preliminary data.</text>
</comment>
<dbReference type="Gene3D" id="6.10.30.10">
    <property type="match status" value="1"/>
</dbReference>
<reference evidence="4" key="1">
    <citation type="journal article" date="2019" name="Int. J. Syst. Evol. Microbiol.">
        <title>The Global Catalogue of Microorganisms (GCM) 10K type strain sequencing project: providing services to taxonomists for standard genome sequencing and annotation.</title>
        <authorList>
            <consortium name="The Broad Institute Genomics Platform"/>
            <consortium name="The Broad Institute Genome Sequencing Center for Infectious Disease"/>
            <person name="Wu L."/>
            <person name="Ma J."/>
        </authorList>
    </citation>
    <scope>NUCLEOTIDE SEQUENCE [LARGE SCALE GENOMIC DNA]</scope>
    <source>
        <strain evidence="4">JCM 10083</strain>
    </source>
</reference>
<dbReference type="Pfam" id="PF01796">
    <property type="entry name" value="OB_ChsH2_C"/>
    <property type="match status" value="1"/>
</dbReference>
<proteinExistence type="predicted"/>
<dbReference type="InterPro" id="IPR022002">
    <property type="entry name" value="ChsH2_Znr"/>
</dbReference>
<dbReference type="Proteomes" id="UP001596514">
    <property type="component" value="Unassembled WGS sequence"/>
</dbReference>
<dbReference type="EMBL" id="JBHTEE010000001">
    <property type="protein sequence ID" value="MFC7605349.1"/>
    <property type="molecule type" value="Genomic_DNA"/>
</dbReference>
<evidence type="ECO:0000259" key="1">
    <source>
        <dbReference type="Pfam" id="PF01796"/>
    </source>
</evidence>
<gene>
    <name evidence="3" type="ORF">ACFQVD_35145</name>
</gene>
<sequence length="152" mass="16106">MTAPVINGWFTVDGGTAHLLGTRCADCRTVYFPPRTGFCRNPYCDGEDLAETRLPRRGTVWSYTNSCYPPPAPFVTADPYVPVTLAAVELAGTGIVVLGQVKDLTVDDLRVGMELELTTGPLADGPLVWMWGAPGATGATGATAERQNGESS</sequence>
<dbReference type="InterPro" id="IPR002878">
    <property type="entry name" value="ChsH2_C"/>
</dbReference>
<dbReference type="RefSeq" id="WP_343966955.1">
    <property type="nucleotide sequence ID" value="NZ_BAAAGK010000046.1"/>
</dbReference>
<dbReference type="SUPFAM" id="SSF50249">
    <property type="entry name" value="Nucleic acid-binding proteins"/>
    <property type="match status" value="1"/>
</dbReference>
<dbReference type="PANTHER" id="PTHR34075">
    <property type="entry name" value="BLR3430 PROTEIN"/>
    <property type="match status" value="1"/>
</dbReference>
<feature type="domain" description="ChsH2 rubredoxin-like zinc ribbon" evidence="2">
    <location>
        <begin position="18"/>
        <end position="49"/>
    </location>
</feature>
<evidence type="ECO:0000259" key="2">
    <source>
        <dbReference type="Pfam" id="PF12172"/>
    </source>
</evidence>
<evidence type="ECO:0000313" key="4">
    <source>
        <dbReference type="Proteomes" id="UP001596514"/>
    </source>
</evidence>